<dbReference type="AlphaFoldDB" id="U9TW63"/>
<reference evidence="1" key="1">
    <citation type="submission" date="2013-07" db="EMBL/GenBank/DDBJ databases">
        <title>The genome of an arbuscular mycorrhizal fungus provides insights into the evolution of the oldest plant symbiosis.</title>
        <authorList>
            <consortium name="DOE Joint Genome Institute"/>
            <person name="Tisserant E."/>
            <person name="Malbreil M."/>
            <person name="Kuo A."/>
            <person name="Kohler A."/>
            <person name="Symeonidi A."/>
            <person name="Balestrini R."/>
            <person name="Charron P."/>
            <person name="Duensing N."/>
            <person name="Frei-dit-Frey N."/>
            <person name="Gianinazzi-Pearson V."/>
            <person name="Gilbert B."/>
            <person name="Handa Y."/>
            <person name="Hijri M."/>
            <person name="Kaul R."/>
            <person name="Kawaguchi M."/>
            <person name="Krajinski F."/>
            <person name="Lammers P."/>
            <person name="Lapierre D."/>
            <person name="Masclaux F.G."/>
            <person name="Murat C."/>
            <person name="Morin E."/>
            <person name="Ndikumana S."/>
            <person name="Pagni M."/>
            <person name="Petitpierre D."/>
            <person name="Requena N."/>
            <person name="Rosikiewicz P."/>
            <person name="Riley R."/>
            <person name="Saito K."/>
            <person name="San Clemente H."/>
            <person name="Shapiro H."/>
            <person name="van Tuinen D."/>
            <person name="Becard G."/>
            <person name="Bonfante P."/>
            <person name="Paszkowski U."/>
            <person name="Shachar-Hill Y."/>
            <person name="Young J.P."/>
            <person name="Sanders I.R."/>
            <person name="Henrissat B."/>
            <person name="Rensing S.A."/>
            <person name="Grigoriev I.V."/>
            <person name="Corradi N."/>
            <person name="Roux C."/>
            <person name="Martin F."/>
        </authorList>
    </citation>
    <scope>NUCLEOTIDE SEQUENCE</scope>
    <source>
        <strain evidence="1">DAOM 197198</strain>
    </source>
</reference>
<evidence type="ECO:0000313" key="1">
    <source>
        <dbReference type="EMBL" id="ESA10553.1"/>
    </source>
</evidence>
<sequence>MTVHFRKYKNIIWLIYAWGESHIAEFLARQIQSILEDIGIQKFVGIVTDAGSNVHSARNLITGRFPHSQY</sequence>
<proteinExistence type="predicted"/>
<dbReference type="EMBL" id="KI286984">
    <property type="protein sequence ID" value="ESA10553.1"/>
    <property type="molecule type" value="Genomic_DNA"/>
</dbReference>
<organism evidence="1">
    <name type="scientific">Rhizophagus irregularis (strain DAOM 181602 / DAOM 197198 / MUCL 43194)</name>
    <name type="common">Arbuscular mycorrhizal fungus</name>
    <name type="synonym">Glomus intraradices</name>
    <dbReference type="NCBI Taxonomy" id="747089"/>
    <lineage>
        <taxon>Eukaryota</taxon>
        <taxon>Fungi</taxon>
        <taxon>Fungi incertae sedis</taxon>
        <taxon>Mucoromycota</taxon>
        <taxon>Glomeromycotina</taxon>
        <taxon>Glomeromycetes</taxon>
        <taxon>Glomerales</taxon>
        <taxon>Glomeraceae</taxon>
        <taxon>Rhizophagus</taxon>
    </lineage>
</organism>
<gene>
    <name evidence="1" type="ORF">GLOINDRAFT_29318</name>
</gene>
<protein>
    <recommendedName>
        <fullName evidence="2">DUF659 domain-containing protein</fullName>
    </recommendedName>
</protein>
<dbReference type="HOGENOM" id="CLU_2759096_0_0_1"/>
<name>U9TW63_RHIID</name>
<evidence type="ECO:0008006" key="2">
    <source>
        <dbReference type="Google" id="ProtNLM"/>
    </source>
</evidence>
<accession>U9TW63</accession>